<sequence length="295" mass="31675">MEMPDLTTFVVVADELHFGRAAERLHLTQPAVSHRVKRLERDLGTDLFVRGGRTVSLTEAGELVHRRAPQILGDVARLREDVAAMRAGRAGRVRIGFVGTATYDLLPRLSRRVEQALPHVRLELVGEQLTPDLLAALESGSLDLAVVRDAPPMSTCRRTLLRSEAMVVALPSHHPAAEHAQVDLVDLREERFVVHPSSPPSAMHAAVLAACRSAGFTPRDTLEVRETSTLVTSVAAGLGVALVPNPVRALQLDGVTYRPARGGGRLVTELSVVEPAASSAAAREVSAILQDLAVP</sequence>
<dbReference type="SUPFAM" id="SSF53850">
    <property type="entry name" value="Periplasmic binding protein-like II"/>
    <property type="match status" value="1"/>
</dbReference>
<proteinExistence type="inferred from homology"/>
<dbReference type="GO" id="GO:0003677">
    <property type="term" value="F:DNA binding"/>
    <property type="evidence" value="ECO:0007669"/>
    <property type="project" value="UniProtKB-KW"/>
</dbReference>
<dbReference type="GO" id="GO:0003700">
    <property type="term" value="F:DNA-binding transcription factor activity"/>
    <property type="evidence" value="ECO:0007669"/>
    <property type="project" value="InterPro"/>
</dbReference>
<dbReference type="InterPro" id="IPR000847">
    <property type="entry name" value="LysR_HTH_N"/>
</dbReference>
<organism evidence="6 7">
    <name type="scientific">Janibacter melonis</name>
    <dbReference type="NCBI Taxonomy" id="262209"/>
    <lineage>
        <taxon>Bacteria</taxon>
        <taxon>Bacillati</taxon>
        <taxon>Actinomycetota</taxon>
        <taxon>Actinomycetes</taxon>
        <taxon>Micrococcales</taxon>
        <taxon>Intrasporangiaceae</taxon>
        <taxon>Janibacter</taxon>
    </lineage>
</organism>
<dbReference type="Gene3D" id="3.40.190.10">
    <property type="entry name" value="Periplasmic binding protein-like II"/>
    <property type="match status" value="2"/>
</dbReference>
<protein>
    <recommendedName>
        <fullName evidence="5">HTH lysR-type domain-containing protein</fullName>
    </recommendedName>
</protein>
<keyword evidence="2" id="KW-0805">Transcription regulation</keyword>
<dbReference type="AlphaFoldDB" id="A0A176QGH9"/>
<accession>A0A176QGH9</accession>
<gene>
    <name evidence="6" type="ORF">AWH69_03375</name>
</gene>
<dbReference type="SUPFAM" id="SSF46785">
    <property type="entry name" value="Winged helix' DNA-binding domain"/>
    <property type="match status" value="1"/>
</dbReference>
<dbReference type="Pfam" id="PF00126">
    <property type="entry name" value="HTH_1"/>
    <property type="match status" value="1"/>
</dbReference>
<evidence type="ECO:0000313" key="6">
    <source>
        <dbReference type="EMBL" id="OAB88829.1"/>
    </source>
</evidence>
<dbReference type="PRINTS" id="PR00039">
    <property type="entry name" value="HTHLYSR"/>
</dbReference>
<evidence type="ECO:0000256" key="3">
    <source>
        <dbReference type="ARBA" id="ARBA00023125"/>
    </source>
</evidence>
<feature type="domain" description="HTH lysR-type" evidence="5">
    <location>
        <begin position="1"/>
        <end position="58"/>
    </location>
</feature>
<evidence type="ECO:0000313" key="7">
    <source>
        <dbReference type="Proteomes" id="UP000076976"/>
    </source>
</evidence>
<dbReference type="GO" id="GO:0032993">
    <property type="term" value="C:protein-DNA complex"/>
    <property type="evidence" value="ECO:0007669"/>
    <property type="project" value="TreeGrafter"/>
</dbReference>
<dbReference type="PANTHER" id="PTHR30346:SF30">
    <property type="entry name" value="SMALL NEUTRAL PROTEASE REGULATORY PROTEIN"/>
    <property type="match status" value="1"/>
</dbReference>
<keyword evidence="4" id="KW-0804">Transcription</keyword>
<dbReference type="InterPro" id="IPR036390">
    <property type="entry name" value="WH_DNA-bd_sf"/>
</dbReference>
<evidence type="ECO:0000256" key="1">
    <source>
        <dbReference type="ARBA" id="ARBA00009437"/>
    </source>
</evidence>
<dbReference type="InterPro" id="IPR005119">
    <property type="entry name" value="LysR_subst-bd"/>
</dbReference>
<dbReference type="RefSeq" id="WP_068271421.1">
    <property type="nucleotide sequence ID" value="NZ_LQZG01000001.1"/>
</dbReference>
<comment type="similarity">
    <text evidence="1">Belongs to the LysR transcriptional regulatory family.</text>
</comment>
<name>A0A176QGH9_9MICO</name>
<dbReference type="Proteomes" id="UP000076976">
    <property type="component" value="Unassembled WGS sequence"/>
</dbReference>
<dbReference type="PANTHER" id="PTHR30346">
    <property type="entry name" value="TRANSCRIPTIONAL DUAL REGULATOR HCAR-RELATED"/>
    <property type="match status" value="1"/>
</dbReference>
<dbReference type="Pfam" id="PF03466">
    <property type="entry name" value="LysR_substrate"/>
    <property type="match status" value="1"/>
</dbReference>
<keyword evidence="7" id="KW-1185">Reference proteome</keyword>
<dbReference type="STRING" id="262209.AWH69_03375"/>
<reference evidence="6 7" key="1">
    <citation type="submission" date="2016-01" db="EMBL/GenBank/DDBJ databases">
        <title>Janibacter melonis strain CD11_4 genome sequencing and assembly.</title>
        <authorList>
            <person name="Nair G.R."/>
            <person name="Kaur G."/>
            <person name="Chander A.M."/>
            <person name="Mayilraj S."/>
        </authorList>
    </citation>
    <scope>NUCLEOTIDE SEQUENCE [LARGE SCALE GENOMIC DNA]</scope>
    <source>
        <strain evidence="6 7">CD11-4</strain>
    </source>
</reference>
<dbReference type="InterPro" id="IPR036388">
    <property type="entry name" value="WH-like_DNA-bd_sf"/>
</dbReference>
<comment type="caution">
    <text evidence="6">The sequence shown here is derived from an EMBL/GenBank/DDBJ whole genome shotgun (WGS) entry which is preliminary data.</text>
</comment>
<dbReference type="Gene3D" id="1.10.10.10">
    <property type="entry name" value="Winged helix-like DNA-binding domain superfamily/Winged helix DNA-binding domain"/>
    <property type="match status" value="1"/>
</dbReference>
<dbReference type="PROSITE" id="PS50931">
    <property type="entry name" value="HTH_LYSR"/>
    <property type="match status" value="1"/>
</dbReference>
<keyword evidence="3" id="KW-0238">DNA-binding</keyword>
<dbReference type="EMBL" id="LQZG01000001">
    <property type="protein sequence ID" value="OAB88829.1"/>
    <property type="molecule type" value="Genomic_DNA"/>
</dbReference>
<dbReference type="FunFam" id="1.10.10.10:FF:000001">
    <property type="entry name" value="LysR family transcriptional regulator"/>
    <property type="match status" value="1"/>
</dbReference>
<evidence type="ECO:0000259" key="5">
    <source>
        <dbReference type="PROSITE" id="PS50931"/>
    </source>
</evidence>
<evidence type="ECO:0000256" key="4">
    <source>
        <dbReference type="ARBA" id="ARBA00023163"/>
    </source>
</evidence>
<dbReference type="CDD" id="cd08414">
    <property type="entry name" value="PBP2_LTTR_aromatics_like"/>
    <property type="match status" value="1"/>
</dbReference>
<evidence type="ECO:0000256" key="2">
    <source>
        <dbReference type="ARBA" id="ARBA00023015"/>
    </source>
</evidence>